<evidence type="ECO:0000256" key="1">
    <source>
        <dbReference type="SAM" id="MobiDB-lite"/>
    </source>
</evidence>
<feature type="region of interest" description="Disordered" evidence="1">
    <location>
        <begin position="1"/>
        <end position="208"/>
    </location>
</feature>
<feature type="compositionally biased region" description="Low complexity" evidence="1">
    <location>
        <begin position="597"/>
        <end position="608"/>
    </location>
</feature>
<feature type="region of interest" description="Disordered" evidence="1">
    <location>
        <begin position="678"/>
        <end position="698"/>
    </location>
</feature>
<protein>
    <submittedName>
        <fullName evidence="2">Uncharacterized protein</fullName>
    </submittedName>
</protein>
<reference evidence="2 3" key="1">
    <citation type="submission" date="2024-04" db="EMBL/GenBank/DDBJ databases">
        <title>Phyllosticta paracitricarpa is synonymous to the EU quarantine fungus P. citricarpa based on phylogenomic analyses.</title>
        <authorList>
            <consortium name="Lawrence Berkeley National Laboratory"/>
            <person name="Van ingen-buijs V.A."/>
            <person name="Van westerhoven A.C."/>
            <person name="Haridas S."/>
            <person name="Skiadas P."/>
            <person name="Martin F."/>
            <person name="Groenewald J.Z."/>
            <person name="Crous P.W."/>
            <person name="Seidl M.F."/>
        </authorList>
    </citation>
    <scope>NUCLEOTIDE SEQUENCE [LARGE SCALE GENOMIC DNA]</scope>
    <source>
        <strain evidence="2 3">CBS 141358</strain>
    </source>
</reference>
<feature type="compositionally biased region" description="Gly residues" evidence="1">
    <location>
        <begin position="628"/>
        <end position="641"/>
    </location>
</feature>
<feature type="compositionally biased region" description="Polar residues" evidence="1">
    <location>
        <begin position="542"/>
        <end position="555"/>
    </location>
</feature>
<evidence type="ECO:0000313" key="3">
    <source>
        <dbReference type="Proteomes" id="UP001367316"/>
    </source>
</evidence>
<feature type="compositionally biased region" description="Acidic residues" evidence="1">
    <location>
        <begin position="104"/>
        <end position="152"/>
    </location>
</feature>
<feature type="region of interest" description="Disordered" evidence="1">
    <location>
        <begin position="315"/>
        <end position="643"/>
    </location>
</feature>
<organism evidence="2 3">
    <name type="scientific">Phyllosticta paracitricarpa</name>
    <dbReference type="NCBI Taxonomy" id="2016321"/>
    <lineage>
        <taxon>Eukaryota</taxon>
        <taxon>Fungi</taxon>
        <taxon>Dikarya</taxon>
        <taxon>Ascomycota</taxon>
        <taxon>Pezizomycotina</taxon>
        <taxon>Dothideomycetes</taxon>
        <taxon>Dothideomycetes incertae sedis</taxon>
        <taxon>Botryosphaeriales</taxon>
        <taxon>Phyllostictaceae</taxon>
        <taxon>Phyllosticta</taxon>
    </lineage>
</organism>
<feature type="compositionally biased region" description="Basic and acidic residues" evidence="1">
    <location>
        <begin position="376"/>
        <end position="397"/>
    </location>
</feature>
<proteinExistence type="predicted"/>
<name>A0ABR1N6T8_9PEZI</name>
<feature type="compositionally biased region" description="Acidic residues" evidence="1">
    <location>
        <begin position="398"/>
        <end position="410"/>
    </location>
</feature>
<dbReference type="Proteomes" id="UP001367316">
    <property type="component" value="Unassembled WGS sequence"/>
</dbReference>
<sequence length="698" mass="75729">MAPRTRKRTPDPEDCVRPTPRHAKASPTRFRSARAPRINAARYRQSTLTQIVPEVSFLSRGSAAEESEDEEQAPRPVKRRRRRIGPSQKTLTQIGWINHIVVPSDDEEQEEEGGDGENEGEEGFGSEVLPSDDDEYDEVVGGEQNEIDDAEDVFYGFSDDGESLQQDKLDGGSIYGANDSPQTPRRPRPREIPSSQTPPVTPLTPLSALRMRARYNQRSPLKALSTNGDQGLCICKEQERAKMPPPKLPTPVKGRRVRVALDSNVVKLAPTLLSERSHISDSQDLCDEDGFEAASPRGVAIGQETQAMIHQIDAACGPNPSLQNTPLRNGATSEVGSTSPSPSQANRSFNFDEEDGADAAPSAAPAKRSPILGEEFQEKEVRKEECHQEPDIEKKAGDDEEAEEEDDDHDEENHEFPTSSLPTPRAPPPTQATPIYTPTQASHASQPFALQHPSQVSTVAEITQATPPRRRPTPTQREKTCSQRMRRTRRAVGDAECNENTTLRGKRLCSQASTTDDPTQSQTPKAQCRSQQLDRIPESPLGNPNASSHSKSSHALGQRTHSSKPPRRSSPSPSPSPTTLPLHAPSSSIPQPPPPLLTSSPTSPSRSTGYRRANGSDGRQRLELSSDSGGGGGGRINGSGVSGRSVLAFDGKVLSATQMLPESLMNYSLPLPPAGWDAASSWMGEEQEGEQEGEGEEG</sequence>
<feature type="compositionally biased region" description="Polar residues" evidence="1">
    <location>
        <begin position="452"/>
        <end position="461"/>
    </location>
</feature>
<accession>A0ABR1N6T8</accession>
<feature type="compositionally biased region" description="Polar residues" evidence="1">
    <location>
        <begin position="320"/>
        <end position="349"/>
    </location>
</feature>
<evidence type="ECO:0000313" key="2">
    <source>
        <dbReference type="EMBL" id="KAK7609744.1"/>
    </source>
</evidence>
<feature type="compositionally biased region" description="Polar residues" evidence="1">
    <location>
        <begin position="510"/>
        <end position="533"/>
    </location>
</feature>
<feature type="compositionally biased region" description="Polar residues" evidence="1">
    <location>
        <begin position="436"/>
        <end position="445"/>
    </location>
</feature>
<feature type="compositionally biased region" description="Low complexity" evidence="1">
    <location>
        <begin position="579"/>
        <end position="589"/>
    </location>
</feature>
<comment type="caution">
    <text evidence="2">The sequence shown here is derived from an EMBL/GenBank/DDBJ whole genome shotgun (WGS) entry which is preliminary data.</text>
</comment>
<keyword evidence="3" id="KW-1185">Reference proteome</keyword>
<dbReference type="EMBL" id="JBBPBF010000021">
    <property type="protein sequence ID" value="KAK7609744.1"/>
    <property type="molecule type" value="Genomic_DNA"/>
</dbReference>
<feature type="compositionally biased region" description="Acidic residues" evidence="1">
    <location>
        <begin position="685"/>
        <end position="698"/>
    </location>
</feature>
<gene>
    <name evidence="2" type="ORF">JOL62DRAFT_604748</name>
</gene>